<organism evidence="1">
    <name type="scientific">Siphoviridae sp. ct0Wl9</name>
    <dbReference type="NCBI Taxonomy" id="2827763"/>
    <lineage>
        <taxon>Viruses</taxon>
        <taxon>Duplodnaviria</taxon>
        <taxon>Heunggongvirae</taxon>
        <taxon>Uroviricota</taxon>
        <taxon>Caudoviricetes</taxon>
    </lineage>
</organism>
<dbReference type="EMBL" id="BK032775">
    <property type="protein sequence ID" value="DAF59718.1"/>
    <property type="molecule type" value="Genomic_DNA"/>
</dbReference>
<proteinExistence type="predicted"/>
<accession>A0A8S5T8Z7</accession>
<sequence length="206" mass="24209">MPKITNTEVYGLERSIRTAKYPKSVNIDNLNSDLTEGIKSCANCRTGEGHDNFLKGIIVQFDLTFSNKAWVELQRYHFIDFVSSQSTMHKITKFDIKQQCNRYVDPRIIDIVQTKINEYNRLQSLPVTDDLNSTSQRQDILNELYLEILYNVPAGFELTAAMTTNYQQLKTIYQQRRHHRLKDWEVFCSWCLTLPLFKELCIDRNN</sequence>
<protein>
    <submittedName>
        <fullName evidence="1">Uncharacterized protein</fullName>
    </submittedName>
</protein>
<evidence type="ECO:0000313" key="1">
    <source>
        <dbReference type="EMBL" id="DAF59718.1"/>
    </source>
</evidence>
<reference evidence="1" key="1">
    <citation type="journal article" date="2021" name="Proc. Natl. Acad. Sci. U.S.A.">
        <title>A Catalog of Tens of Thousands of Viruses from Human Metagenomes Reveals Hidden Associations with Chronic Diseases.</title>
        <authorList>
            <person name="Tisza M.J."/>
            <person name="Buck C.B."/>
        </authorList>
    </citation>
    <scope>NUCLEOTIDE SEQUENCE</scope>
    <source>
        <strain evidence="1">Ct0Wl9</strain>
    </source>
</reference>
<name>A0A8S5T8Z7_9CAUD</name>